<name>A0A9D4EKK4_DREPO</name>
<sequence length="104" mass="12130">MYLKAFMIPPDFDDTFVNLGLGALLAEMKEEFPATHAQWRSQNTNVTSVFDALKLYAYRPKSNDSNINAIDSRTYFYLRHFLQQVPKDEDVALVPTWVKYITLY</sequence>
<dbReference type="EMBL" id="JAIWYP010000008">
    <property type="protein sequence ID" value="KAH3781358.1"/>
    <property type="molecule type" value="Genomic_DNA"/>
</dbReference>
<comment type="caution">
    <text evidence="1">The sequence shown here is derived from an EMBL/GenBank/DDBJ whole genome shotgun (WGS) entry which is preliminary data.</text>
</comment>
<keyword evidence="2" id="KW-1185">Reference proteome</keyword>
<evidence type="ECO:0000313" key="1">
    <source>
        <dbReference type="EMBL" id="KAH3781358.1"/>
    </source>
</evidence>
<protein>
    <submittedName>
        <fullName evidence="1">Uncharacterized protein</fullName>
    </submittedName>
</protein>
<proteinExistence type="predicted"/>
<dbReference type="Proteomes" id="UP000828390">
    <property type="component" value="Unassembled WGS sequence"/>
</dbReference>
<evidence type="ECO:0000313" key="2">
    <source>
        <dbReference type="Proteomes" id="UP000828390"/>
    </source>
</evidence>
<gene>
    <name evidence="1" type="ORF">DPMN_159185</name>
</gene>
<accession>A0A9D4EKK4</accession>
<reference evidence="1" key="2">
    <citation type="submission" date="2020-11" db="EMBL/GenBank/DDBJ databases">
        <authorList>
            <person name="McCartney M.A."/>
            <person name="Auch B."/>
            <person name="Kono T."/>
            <person name="Mallez S."/>
            <person name="Becker A."/>
            <person name="Gohl D.M."/>
            <person name="Silverstein K.A.T."/>
            <person name="Koren S."/>
            <person name="Bechman K.B."/>
            <person name="Herman A."/>
            <person name="Abrahante J.E."/>
            <person name="Garbe J."/>
        </authorList>
    </citation>
    <scope>NUCLEOTIDE SEQUENCE</scope>
    <source>
        <strain evidence="1">Duluth1</strain>
        <tissue evidence="1">Whole animal</tissue>
    </source>
</reference>
<reference evidence="1" key="1">
    <citation type="journal article" date="2019" name="bioRxiv">
        <title>The Genome of the Zebra Mussel, Dreissena polymorpha: A Resource for Invasive Species Research.</title>
        <authorList>
            <person name="McCartney M.A."/>
            <person name="Auch B."/>
            <person name="Kono T."/>
            <person name="Mallez S."/>
            <person name="Zhang Y."/>
            <person name="Obille A."/>
            <person name="Becker A."/>
            <person name="Abrahante J.E."/>
            <person name="Garbe J."/>
            <person name="Badalamenti J.P."/>
            <person name="Herman A."/>
            <person name="Mangelson H."/>
            <person name="Liachko I."/>
            <person name="Sullivan S."/>
            <person name="Sone E.D."/>
            <person name="Koren S."/>
            <person name="Silverstein K.A.T."/>
            <person name="Beckman K.B."/>
            <person name="Gohl D.M."/>
        </authorList>
    </citation>
    <scope>NUCLEOTIDE SEQUENCE</scope>
    <source>
        <strain evidence="1">Duluth1</strain>
        <tissue evidence="1">Whole animal</tissue>
    </source>
</reference>
<dbReference type="AlphaFoldDB" id="A0A9D4EKK4"/>
<organism evidence="1 2">
    <name type="scientific">Dreissena polymorpha</name>
    <name type="common">Zebra mussel</name>
    <name type="synonym">Mytilus polymorpha</name>
    <dbReference type="NCBI Taxonomy" id="45954"/>
    <lineage>
        <taxon>Eukaryota</taxon>
        <taxon>Metazoa</taxon>
        <taxon>Spiralia</taxon>
        <taxon>Lophotrochozoa</taxon>
        <taxon>Mollusca</taxon>
        <taxon>Bivalvia</taxon>
        <taxon>Autobranchia</taxon>
        <taxon>Heteroconchia</taxon>
        <taxon>Euheterodonta</taxon>
        <taxon>Imparidentia</taxon>
        <taxon>Neoheterodontei</taxon>
        <taxon>Myida</taxon>
        <taxon>Dreissenoidea</taxon>
        <taxon>Dreissenidae</taxon>
        <taxon>Dreissena</taxon>
    </lineage>
</organism>